<dbReference type="PANTHER" id="PTHR48050">
    <property type="entry name" value="STEROL 3-BETA-GLUCOSYLTRANSFERASE"/>
    <property type="match status" value="1"/>
</dbReference>
<proteinExistence type="inferred from homology"/>
<organism evidence="6 7">
    <name type="scientific">Streptomyces acidiscabies</name>
    <dbReference type="NCBI Taxonomy" id="42234"/>
    <lineage>
        <taxon>Bacteria</taxon>
        <taxon>Bacillati</taxon>
        <taxon>Actinomycetota</taxon>
        <taxon>Actinomycetes</taxon>
        <taxon>Kitasatosporales</taxon>
        <taxon>Streptomycetaceae</taxon>
        <taxon>Streptomyces</taxon>
    </lineage>
</organism>
<dbReference type="InterPro" id="IPR010610">
    <property type="entry name" value="EryCIII-like_C"/>
</dbReference>
<dbReference type="Proteomes" id="UP000037151">
    <property type="component" value="Unassembled WGS sequence"/>
</dbReference>
<dbReference type="Gene3D" id="3.40.50.2000">
    <property type="entry name" value="Glycogen Phosphorylase B"/>
    <property type="match status" value="2"/>
</dbReference>
<feature type="domain" description="Erythromycin biosynthesis protein CIII-like N-terminal" evidence="5">
    <location>
        <begin position="22"/>
        <end position="254"/>
    </location>
</feature>
<accession>A0A0L0JK86</accession>
<protein>
    <submittedName>
        <fullName evidence="6">Uncharacterized protein</fullName>
    </submittedName>
</protein>
<evidence type="ECO:0000256" key="1">
    <source>
        <dbReference type="ARBA" id="ARBA00006962"/>
    </source>
</evidence>
<comment type="similarity">
    <text evidence="1">Belongs to the glycosyltransferase 28 family.</text>
</comment>
<dbReference type="OrthoDB" id="3863369at2"/>
<dbReference type="CDD" id="cd03784">
    <property type="entry name" value="GT1_Gtf-like"/>
    <property type="match status" value="1"/>
</dbReference>
<dbReference type="GO" id="GO:0008194">
    <property type="term" value="F:UDP-glycosyltransferase activity"/>
    <property type="evidence" value="ECO:0007669"/>
    <property type="project" value="InterPro"/>
</dbReference>
<evidence type="ECO:0000259" key="4">
    <source>
        <dbReference type="Pfam" id="PF06722"/>
    </source>
</evidence>
<dbReference type="InterPro" id="IPR002213">
    <property type="entry name" value="UDP_glucos_trans"/>
</dbReference>
<dbReference type="AlphaFoldDB" id="A0A0L0JK86"/>
<evidence type="ECO:0000313" key="6">
    <source>
        <dbReference type="EMBL" id="KND25785.1"/>
    </source>
</evidence>
<comment type="caution">
    <text evidence="6">The sequence shown here is derived from an EMBL/GenBank/DDBJ whole genome shotgun (WGS) entry which is preliminary data.</text>
</comment>
<dbReference type="GO" id="GO:0017000">
    <property type="term" value="P:antibiotic biosynthetic process"/>
    <property type="evidence" value="ECO:0007669"/>
    <property type="project" value="UniProtKB-ARBA"/>
</dbReference>
<sequence>MRVLFTLFPATAHLHTMVPLAWALHSAGHEVVVACEAGALDPEIISNITAAGLTAVPLGAGIAGPPPEAMQQGLMAFADAWRFDPSHPGETADWHAARALLGGMFSFAYPEPGEDGSFLDELIAFTRSWKPDLILWDKLMIPAAIAARVTGTPHARIVWGLDSIAALHELTEAETPGRHDWLKWLDPLLSRHGLAFSDDTLLGQWSLDLVPPAMRPPLKLPAIPVRRLPFNGSSELPDWLYGQPERPRVVLTLGVSRRMIGGGTVFPAPEFLERVAELDVEVVATLGRGQIAPDVTLPANVRTVEYIPLNQVLPTTSVIVHQGGTGTFTAAVAHQVPQLVVPVVAWDEPQNARHVEKTGAGLVADVDALDPDTLSKQVARLLEEPSFKEGARRLYEQTLAAPVPADVVPVLEQLVARHREEARA</sequence>
<name>A0A0L0JK86_9ACTN</name>
<dbReference type="Pfam" id="PF21036">
    <property type="entry name" value="EryCIII-like_N"/>
    <property type="match status" value="1"/>
</dbReference>
<dbReference type="PATRIC" id="fig|42234.21.peg.8106"/>
<dbReference type="EMBL" id="JPPY01000217">
    <property type="protein sequence ID" value="KND25785.1"/>
    <property type="molecule type" value="Genomic_DNA"/>
</dbReference>
<dbReference type="GO" id="GO:0016758">
    <property type="term" value="F:hexosyltransferase activity"/>
    <property type="evidence" value="ECO:0007669"/>
    <property type="project" value="UniProtKB-ARBA"/>
</dbReference>
<dbReference type="FunFam" id="3.40.50.2000:FF:000072">
    <property type="entry name" value="Glycosyl transferase"/>
    <property type="match status" value="1"/>
</dbReference>
<keyword evidence="2" id="KW-0328">Glycosyltransferase</keyword>
<evidence type="ECO:0000256" key="2">
    <source>
        <dbReference type="ARBA" id="ARBA00022676"/>
    </source>
</evidence>
<reference evidence="7" key="1">
    <citation type="submission" date="2014-07" db="EMBL/GenBank/DDBJ databases">
        <title>Genome sequencing of plant-pathogenic Streptomyces species.</title>
        <authorList>
            <person name="Harrison J."/>
            <person name="Sapp M."/>
            <person name="Thwaites R."/>
            <person name="Studholme D.J."/>
        </authorList>
    </citation>
    <scope>NUCLEOTIDE SEQUENCE [LARGE SCALE GENOMIC DNA]</scope>
    <source>
        <strain evidence="7">NCPPB 4445</strain>
    </source>
</reference>
<dbReference type="SUPFAM" id="SSF53756">
    <property type="entry name" value="UDP-Glycosyltransferase/glycogen phosphorylase"/>
    <property type="match status" value="1"/>
</dbReference>
<evidence type="ECO:0000259" key="5">
    <source>
        <dbReference type="Pfam" id="PF21036"/>
    </source>
</evidence>
<dbReference type="InterPro" id="IPR048284">
    <property type="entry name" value="EryCIII-like_N"/>
</dbReference>
<feature type="domain" description="Erythromycin biosynthesis protein CIII-like C-terminal" evidence="4">
    <location>
        <begin position="271"/>
        <end position="414"/>
    </location>
</feature>
<evidence type="ECO:0000256" key="3">
    <source>
        <dbReference type="ARBA" id="ARBA00022679"/>
    </source>
</evidence>
<dbReference type="RefSeq" id="WP_050374893.1">
    <property type="nucleotide sequence ID" value="NZ_KQ257834.1"/>
</dbReference>
<gene>
    <name evidence="6" type="ORF">IQ63_39395</name>
</gene>
<keyword evidence="3" id="KW-0808">Transferase</keyword>
<dbReference type="InterPro" id="IPR050426">
    <property type="entry name" value="Glycosyltransferase_28"/>
</dbReference>
<evidence type="ECO:0000313" key="7">
    <source>
        <dbReference type="Proteomes" id="UP000037151"/>
    </source>
</evidence>
<dbReference type="PANTHER" id="PTHR48050:SF13">
    <property type="entry name" value="STEROL 3-BETA-GLUCOSYLTRANSFERASE UGT80A2"/>
    <property type="match status" value="1"/>
</dbReference>
<dbReference type="Pfam" id="PF06722">
    <property type="entry name" value="EryCIII-like_C"/>
    <property type="match status" value="1"/>
</dbReference>